<protein>
    <submittedName>
        <fullName evidence="1">Uncharacterized protein</fullName>
    </submittedName>
</protein>
<dbReference type="EMBL" id="PXYT01000053">
    <property type="protein sequence ID" value="PSR25541.1"/>
    <property type="molecule type" value="Genomic_DNA"/>
</dbReference>
<proteinExistence type="predicted"/>
<name>A0A2T2WTG2_9FIRM</name>
<reference evidence="1 2" key="1">
    <citation type="journal article" date="2014" name="BMC Genomics">
        <title>Comparison of environmental and isolate Sulfobacillus genomes reveals diverse carbon, sulfur, nitrogen, and hydrogen metabolisms.</title>
        <authorList>
            <person name="Justice N.B."/>
            <person name="Norman A."/>
            <person name="Brown C.T."/>
            <person name="Singh A."/>
            <person name="Thomas B.C."/>
            <person name="Banfield J.F."/>
        </authorList>
    </citation>
    <scope>NUCLEOTIDE SEQUENCE [LARGE SCALE GENOMIC DNA]</scope>
    <source>
        <strain evidence="1">AMDSBA1</strain>
    </source>
</reference>
<organism evidence="1 2">
    <name type="scientific">Sulfobacillus benefaciens</name>
    <dbReference type="NCBI Taxonomy" id="453960"/>
    <lineage>
        <taxon>Bacteria</taxon>
        <taxon>Bacillati</taxon>
        <taxon>Bacillota</taxon>
        <taxon>Clostridia</taxon>
        <taxon>Eubacteriales</taxon>
        <taxon>Clostridiales Family XVII. Incertae Sedis</taxon>
        <taxon>Sulfobacillus</taxon>
    </lineage>
</organism>
<accession>A0A2T2WTG2</accession>
<dbReference type="AlphaFoldDB" id="A0A2T2WTG2"/>
<evidence type="ECO:0000313" key="2">
    <source>
        <dbReference type="Proteomes" id="UP000242699"/>
    </source>
</evidence>
<comment type="caution">
    <text evidence="1">The sequence shown here is derived from an EMBL/GenBank/DDBJ whole genome shotgun (WGS) entry which is preliminary data.</text>
</comment>
<dbReference type="Proteomes" id="UP000242699">
    <property type="component" value="Unassembled WGS sequence"/>
</dbReference>
<sequence length="79" mass="9425">MIESELFTIQKVQFSMTPYHLNDLLDGIVWVLSHRPDIFWEVDTTKHIWLIKGVEQVPYRIWHTFNDEIVTLLAIEQAD</sequence>
<evidence type="ECO:0000313" key="1">
    <source>
        <dbReference type="EMBL" id="PSR25541.1"/>
    </source>
</evidence>
<gene>
    <name evidence="1" type="ORF">C7B43_16680</name>
</gene>